<protein>
    <recommendedName>
        <fullName evidence="2">Heterokaryon incompatibility domain-containing protein</fullName>
    </recommendedName>
</protein>
<reference evidence="3" key="1">
    <citation type="submission" date="2020-03" db="EMBL/GenBank/DDBJ databases">
        <authorList>
            <person name="He L."/>
        </authorList>
    </citation>
    <scope>NUCLEOTIDE SEQUENCE</scope>
    <source>
        <strain evidence="3">CkLH20</strain>
    </source>
</reference>
<accession>A0A9P6HZN8</accession>
<dbReference type="GeneID" id="62166266"/>
<dbReference type="InterPro" id="IPR010730">
    <property type="entry name" value="HET"/>
</dbReference>
<evidence type="ECO:0000313" key="4">
    <source>
        <dbReference type="Proteomes" id="UP000781932"/>
    </source>
</evidence>
<comment type="caution">
    <text evidence="3">The sequence shown here is derived from an EMBL/GenBank/DDBJ whole genome shotgun (WGS) entry which is preliminary data.</text>
</comment>
<gene>
    <name evidence="3" type="ORF">CkaCkLH20_10478</name>
</gene>
<evidence type="ECO:0000259" key="2">
    <source>
        <dbReference type="Pfam" id="PF06985"/>
    </source>
</evidence>
<dbReference type="PANTHER" id="PTHR24148:SF80">
    <property type="entry name" value="HETEROKARYON INCOMPATIBILITY DOMAIN-CONTAINING PROTEIN"/>
    <property type="match status" value="1"/>
</dbReference>
<dbReference type="OrthoDB" id="2157530at2759"/>
<proteinExistence type="predicted"/>
<dbReference type="Pfam" id="PF26639">
    <property type="entry name" value="Het-6_barrel"/>
    <property type="match status" value="1"/>
</dbReference>
<sequence length="621" mass="67889">MRSNECLHVAAAAAPSPPKPSSPQPSKSSSYTYSPLERDQIRLVVLESSSDPSDPLTCRILACHRSDAPPYEAISHYCAPTDSHDALIRVLSPILIPSAPTNLTIPHAVASTLLALRHADRPRTLWLDALSINASNTAERSAQVLITPQIFHAAWRVIIPLAGDYAEAISFISLGRFRSTPPQTLLLLQHLFAHPWFSQTWSIPQIARSRAAFVLHAAALTPFTNFSLCARTLDLAVPVTSPIRRLKQRGAIPSLTTTQFLKAVAEASSCAAPADPRDRVFAFLPLYPALMTRSQIETYRSSGFGGDDDRGGGMRGKARGLGGGGGGGGGAVSAVEVIEDEKTRARMTDYGSDVRTVYTQFATLLLSDAGLDFLSTVQGRVKSDRLPSWVPDWRVNSGRTILAHLPLTEFAAGGHWGDQSFRIVPTEDGGKLELSAVCLGEIAVLGNACDIRCEGWEEVVFRQWRDLAEDARRGRGLKECPSKILEAFVQTVMTDSDEEHVDARKMLCRRVSVLDEKRQIDSKALFDGLDDEAITKLRISCHGRRLFVTSKGIMGLVASESKERDLIAVLPGARMPYSFRHRYDLASADVELVGECFLQGMMKGEALSRGVSFVKREIRIC</sequence>
<dbReference type="InterPro" id="IPR052895">
    <property type="entry name" value="HetReg/Transcr_Mod"/>
</dbReference>
<feature type="region of interest" description="Disordered" evidence="1">
    <location>
        <begin position="1"/>
        <end position="34"/>
    </location>
</feature>
<evidence type="ECO:0000256" key="1">
    <source>
        <dbReference type="SAM" id="MobiDB-lite"/>
    </source>
</evidence>
<dbReference type="PANTHER" id="PTHR24148">
    <property type="entry name" value="ANKYRIN REPEAT DOMAIN-CONTAINING PROTEIN 39 HOMOLOG-RELATED"/>
    <property type="match status" value="1"/>
</dbReference>
<evidence type="ECO:0000313" key="3">
    <source>
        <dbReference type="EMBL" id="KAF9872141.1"/>
    </source>
</evidence>
<dbReference type="EMBL" id="JAATWM020000040">
    <property type="protein sequence ID" value="KAF9872141.1"/>
    <property type="molecule type" value="Genomic_DNA"/>
</dbReference>
<organism evidence="3 4">
    <name type="scientific">Colletotrichum karsti</name>
    <dbReference type="NCBI Taxonomy" id="1095194"/>
    <lineage>
        <taxon>Eukaryota</taxon>
        <taxon>Fungi</taxon>
        <taxon>Dikarya</taxon>
        <taxon>Ascomycota</taxon>
        <taxon>Pezizomycotina</taxon>
        <taxon>Sordariomycetes</taxon>
        <taxon>Hypocreomycetidae</taxon>
        <taxon>Glomerellales</taxon>
        <taxon>Glomerellaceae</taxon>
        <taxon>Colletotrichum</taxon>
        <taxon>Colletotrichum boninense species complex</taxon>
    </lineage>
</organism>
<dbReference type="Pfam" id="PF06985">
    <property type="entry name" value="HET"/>
    <property type="match status" value="1"/>
</dbReference>
<name>A0A9P6HZN8_9PEZI</name>
<reference evidence="3" key="2">
    <citation type="submission" date="2020-11" db="EMBL/GenBank/DDBJ databases">
        <title>Whole genome sequencing of Colletotrichum sp.</title>
        <authorList>
            <person name="Li H."/>
        </authorList>
    </citation>
    <scope>NUCLEOTIDE SEQUENCE</scope>
    <source>
        <strain evidence="3">CkLH20</strain>
    </source>
</reference>
<dbReference type="Proteomes" id="UP000781932">
    <property type="component" value="Unassembled WGS sequence"/>
</dbReference>
<dbReference type="AlphaFoldDB" id="A0A9P6HZN8"/>
<keyword evidence="4" id="KW-1185">Reference proteome</keyword>
<dbReference type="RefSeq" id="XP_038741602.1">
    <property type="nucleotide sequence ID" value="XM_038893192.1"/>
</dbReference>
<feature type="domain" description="Heterokaryon incompatibility" evidence="2">
    <location>
        <begin position="71"/>
        <end position="168"/>
    </location>
</feature>